<evidence type="ECO:0000259" key="5">
    <source>
        <dbReference type="PROSITE" id="PS50106"/>
    </source>
</evidence>
<evidence type="ECO:0000256" key="3">
    <source>
        <dbReference type="ARBA" id="ARBA00022801"/>
    </source>
</evidence>
<evidence type="ECO:0000256" key="1">
    <source>
        <dbReference type="ARBA" id="ARBA00010541"/>
    </source>
</evidence>
<dbReference type="Gene3D" id="2.30.42.10">
    <property type="match status" value="1"/>
</dbReference>
<evidence type="ECO:0000313" key="7">
    <source>
        <dbReference type="Proteomes" id="UP000318294"/>
    </source>
</evidence>
<dbReference type="SUPFAM" id="SSF50156">
    <property type="entry name" value="PDZ domain-like"/>
    <property type="match status" value="1"/>
</dbReference>
<comment type="caution">
    <text evidence="6">The sequence shown here is derived from an EMBL/GenBank/DDBJ whole genome shotgun (WGS) entry which is preliminary data.</text>
</comment>
<dbReference type="GO" id="GO:0006508">
    <property type="term" value="P:proteolysis"/>
    <property type="evidence" value="ECO:0007669"/>
    <property type="project" value="UniProtKB-KW"/>
</dbReference>
<dbReference type="SMART" id="SM00228">
    <property type="entry name" value="PDZ"/>
    <property type="match status" value="1"/>
</dbReference>
<dbReference type="PRINTS" id="PR00834">
    <property type="entry name" value="PROTEASES2C"/>
</dbReference>
<dbReference type="EMBL" id="VJON01000012">
    <property type="protein sequence ID" value="TSE35008.1"/>
    <property type="molecule type" value="Genomic_DNA"/>
</dbReference>
<dbReference type="SUPFAM" id="SSF50494">
    <property type="entry name" value="Trypsin-like serine proteases"/>
    <property type="match status" value="1"/>
</dbReference>
<feature type="domain" description="PDZ" evidence="5">
    <location>
        <begin position="277"/>
        <end position="376"/>
    </location>
</feature>
<keyword evidence="7" id="KW-1185">Reference proteome</keyword>
<dbReference type="GO" id="GO:0004252">
    <property type="term" value="F:serine-type endopeptidase activity"/>
    <property type="evidence" value="ECO:0007669"/>
    <property type="project" value="InterPro"/>
</dbReference>
<keyword evidence="2 6" id="KW-0645">Protease</keyword>
<dbReference type="Gene3D" id="2.40.10.10">
    <property type="entry name" value="Trypsin-like serine proteases"/>
    <property type="match status" value="2"/>
</dbReference>
<evidence type="ECO:0000313" key="6">
    <source>
        <dbReference type="EMBL" id="TSE35008.1"/>
    </source>
</evidence>
<dbReference type="PROSITE" id="PS50106">
    <property type="entry name" value="PDZ"/>
    <property type="match status" value="1"/>
</dbReference>
<gene>
    <name evidence="6" type="primary">degP</name>
    <name evidence="6" type="ORF">Tchar_01066</name>
</gene>
<dbReference type="InterPro" id="IPR036034">
    <property type="entry name" value="PDZ_sf"/>
</dbReference>
<keyword evidence="3 6" id="KW-0378">Hydrolase</keyword>
<dbReference type="Pfam" id="PF13180">
    <property type="entry name" value="PDZ_2"/>
    <property type="match status" value="1"/>
</dbReference>
<keyword evidence="4" id="KW-0720">Serine protease</keyword>
<dbReference type="FunFam" id="2.40.10.10:FF:000001">
    <property type="entry name" value="Periplasmic serine protease DegS"/>
    <property type="match status" value="1"/>
</dbReference>
<dbReference type="EC" id="3.4.21.107" evidence="6"/>
<evidence type="ECO:0000256" key="2">
    <source>
        <dbReference type="ARBA" id="ARBA00022670"/>
    </source>
</evidence>
<dbReference type="PANTHER" id="PTHR43343:SF3">
    <property type="entry name" value="PROTEASE DO-LIKE 8, CHLOROPLASTIC"/>
    <property type="match status" value="1"/>
</dbReference>
<protein>
    <submittedName>
        <fullName evidence="6">Periplasmic serine endoprotease DegP</fullName>
        <ecNumber evidence="6">3.4.21.107</ecNumber>
    </submittedName>
</protein>
<sequence length="389" mass="41482">MPSYPPLQPAPPHPAPDRFLRRWLTIVASVLLLMLAWRLTPVLQAWLMPAAPQTVPRTVTPRGDLAADERATIELFEKARDSVVYISTVQRVRDFWTRNVFEVPRGTGSGFIWDEAGHVVTNYHVVEGASGATVRLADGRDYQAALVGASPAHDIAVLRIGVGFKRPPPVPIGTSHDLRVGQKVFAIGNPFGLDWTLTTGIVSALDRTLPNERSGPPIEHLIQTDAAINPGNSGGPLLDSAGRLIGINTAIYSPSGASAGIGFAVPVDTVMRVVPQIIQHGRYIRPALGIEADEGLNQRLAALTGVAGVYVLRVSPGSAAEKAGLQGVRVAPAGIEPGDVITAVNGRAVEEVGQLLARLDEYRVGDTVRLTVRRGQAQREVTVTLQPGV</sequence>
<evidence type="ECO:0000256" key="4">
    <source>
        <dbReference type="ARBA" id="ARBA00022825"/>
    </source>
</evidence>
<accession>A0A554XGR5</accession>
<dbReference type="Proteomes" id="UP000318294">
    <property type="component" value="Unassembled WGS sequence"/>
</dbReference>
<organism evidence="6 7">
    <name type="scientific">Tepidimonas charontis</name>
    <dbReference type="NCBI Taxonomy" id="2267262"/>
    <lineage>
        <taxon>Bacteria</taxon>
        <taxon>Pseudomonadati</taxon>
        <taxon>Pseudomonadota</taxon>
        <taxon>Betaproteobacteria</taxon>
        <taxon>Burkholderiales</taxon>
        <taxon>Tepidimonas</taxon>
    </lineage>
</organism>
<dbReference type="OrthoDB" id="9758917at2"/>
<dbReference type="InterPro" id="IPR051201">
    <property type="entry name" value="Chloro_Bact_Ser_Proteases"/>
</dbReference>
<proteinExistence type="inferred from homology"/>
<dbReference type="AlphaFoldDB" id="A0A554XGR5"/>
<dbReference type="PANTHER" id="PTHR43343">
    <property type="entry name" value="PEPTIDASE S12"/>
    <property type="match status" value="1"/>
</dbReference>
<dbReference type="InterPro" id="IPR001940">
    <property type="entry name" value="Peptidase_S1C"/>
</dbReference>
<dbReference type="InterPro" id="IPR001478">
    <property type="entry name" value="PDZ"/>
</dbReference>
<reference evidence="6 7" key="1">
    <citation type="submission" date="2019-07" db="EMBL/GenBank/DDBJ databases">
        <title>Tepidimonas charontis SPSP-6 draft genome.</title>
        <authorList>
            <person name="Da Costa M.S."/>
            <person name="Froufe H.J.C."/>
            <person name="Egas C."/>
            <person name="Albuquerque L."/>
        </authorList>
    </citation>
    <scope>NUCLEOTIDE SEQUENCE [LARGE SCALE GENOMIC DNA]</scope>
    <source>
        <strain evidence="6 7">SPSP-6</strain>
    </source>
</reference>
<dbReference type="Pfam" id="PF13365">
    <property type="entry name" value="Trypsin_2"/>
    <property type="match status" value="1"/>
</dbReference>
<dbReference type="RefSeq" id="WP_144328043.1">
    <property type="nucleotide sequence ID" value="NZ_VJON01000012.1"/>
</dbReference>
<dbReference type="InterPro" id="IPR009003">
    <property type="entry name" value="Peptidase_S1_PA"/>
</dbReference>
<comment type="similarity">
    <text evidence="1">Belongs to the peptidase S1C family.</text>
</comment>
<name>A0A554XGR5_9BURK</name>
<dbReference type="InterPro" id="IPR043504">
    <property type="entry name" value="Peptidase_S1_PA_chymotrypsin"/>
</dbReference>